<reference evidence="2" key="1">
    <citation type="journal article" date="2014" name="Int. J. Syst. Evol. Microbiol.">
        <title>Complete genome sequence of Corynebacterium casei LMG S-19264T (=DSM 44701T), isolated from a smear-ripened cheese.</title>
        <authorList>
            <consortium name="US DOE Joint Genome Institute (JGI-PGF)"/>
            <person name="Walter F."/>
            <person name="Albersmeier A."/>
            <person name="Kalinowski J."/>
            <person name="Ruckert C."/>
        </authorList>
    </citation>
    <scope>NUCLEOTIDE SEQUENCE</scope>
    <source>
        <strain evidence="2">CGMCC 1.6293</strain>
    </source>
</reference>
<evidence type="ECO:0000313" key="2">
    <source>
        <dbReference type="EMBL" id="GGM14252.1"/>
    </source>
</evidence>
<evidence type="ECO:0000313" key="3">
    <source>
        <dbReference type="Proteomes" id="UP000649829"/>
    </source>
</evidence>
<gene>
    <name evidence="2" type="ORF">GCM10011534_40240</name>
</gene>
<evidence type="ECO:0000256" key="1">
    <source>
        <dbReference type="SAM" id="MobiDB-lite"/>
    </source>
</evidence>
<proteinExistence type="predicted"/>
<feature type="region of interest" description="Disordered" evidence="1">
    <location>
        <begin position="1"/>
        <end position="108"/>
    </location>
</feature>
<protein>
    <submittedName>
        <fullName evidence="2">Uncharacterized protein</fullName>
    </submittedName>
</protein>
<comment type="caution">
    <text evidence="2">The sequence shown here is derived from an EMBL/GenBank/DDBJ whole genome shotgun (WGS) entry which is preliminary data.</text>
</comment>
<organism evidence="2 3">
    <name type="scientific">Pseudooceanicola nanhaiensis</name>
    <dbReference type="NCBI Taxonomy" id="375761"/>
    <lineage>
        <taxon>Bacteria</taxon>
        <taxon>Pseudomonadati</taxon>
        <taxon>Pseudomonadota</taxon>
        <taxon>Alphaproteobacteria</taxon>
        <taxon>Rhodobacterales</taxon>
        <taxon>Paracoccaceae</taxon>
        <taxon>Pseudooceanicola</taxon>
    </lineage>
</organism>
<reference evidence="2" key="2">
    <citation type="submission" date="2020-09" db="EMBL/GenBank/DDBJ databases">
        <authorList>
            <person name="Sun Q."/>
            <person name="Zhou Y."/>
        </authorList>
    </citation>
    <scope>NUCLEOTIDE SEQUENCE</scope>
    <source>
        <strain evidence="2">CGMCC 1.6293</strain>
    </source>
</reference>
<name>A0A917T8Y8_9RHOB</name>
<dbReference type="Proteomes" id="UP000649829">
    <property type="component" value="Unassembled WGS sequence"/>
</dbReference>
<dbReference type="EMBL" id="BMLF01000006">
    <property type="protein sequence ID" value="GGM14252.1"/>
    <property type="molecule type" value="Genomic_DNA"/>
</dbReference>
<keyword evidence="3" id="KW-1185">Reference proteome</keyword>
<accession>A0A917T8Y8</accession>
<feature type="compositionally biased region" description="Basic and acidic residues" evidence="1">
    <location>
        <begin position="23"/>
        <end position="61"/>
    </location>
</feature>
<sequence length="108" mass="12132">MCVCFDGRFARPEQANGPTGRGRRMEWRDRFALKQNRPERNPAERPGRDVLARRANRDARRNAAVRPHGRMRDGPKGRSPLRPGVPSGGGRKAKAKKSLATISFQQAE</sequence>
<dbReference type="AlphaFoldDB" id="A0A917T8Y8"/>